<organism evidence="2 3">
    <name type="scientific">Billgrantia montanilacus</name>
    <dbReference type="NCBI Taxonomy" id="2282305"/>
    <lineage>
        <taxon>Bacteria</taxon>
        <taxon>Pseudomonadati</taxon>
        <taxon>Pseudomonadota</taxon>
        <taxon>Gammaproteobacteria</taxon>
        <taxon>Oceanospirillales</taxon>
        <taxon>Halomonadaceae</taxon>
        <taxon>Billgrantia</taxon>
    </lineage>
</organism>
<proteinExistence type="predicted"/>
<comment type="caution">
    <text evidence="2">The sequence shown here is derived from an EMBL/GenBank/DDBJ whole genome shotgun (WGS) entry which is preliminary data.</text>
</comment>
<dbReference type="Proteomes" id="UP000252405">
    <property type="component" value="Unassembled WGS sequence"/>
</dbReference>
<evidence type="ECO:0000313" key="2">
    <source>
        <dbReference type="EMBL" id="RCV86526.1"/>
    </source>
</evidence>
<gene>
    <name evidence="2" type="ORF">DU505_20175</name>
</gene>
<feature type="compositionally biased region" description="Low complexity" evidence="1">
    <location>
        <begin position="87"/>
        <end position="107"/>
    </location>
</feature>
<reference evidence="2 3" key="1">
    <citation type="submission" date="2018-07" db="EMBL/GenBank/DDBJ databases">
        <title>Halomonas montanilacus sp. nov., isolated from Lake Pengyan on Tibetan Plateau.</title>
        <authorList>
            <person name="Lu H."/>
            <person name="Xing P."/>
            <person name="Wu Q."/>
        </authorList>
    </citation>
    <scope>NUCLEOTIDE SEQUENCE [LARGE SCALE GENOMIC DNA]</scope>
    <source>
        <strain evidence="2 3">PYC7W</strain>
    </source>
</reference>
<feature type="region of interest" description="Disordered" evidence="1">
    <location>
        <begin position="1"/>
        <end position="129"/>
    </location>
</feature>
<name>A0A368TQD8_9GAMM</name>
<feature type="compositionally biased region" description="Basic and acidic residues" evidence="1">
    <location>
        <begin position="11"/>
        <end position="24"/>
    </location>
</feature>
<feature type="compositionally biased region" description="Basic and acidic residues" evidence="1">
    <location>
        <begin position="46"/>
        <end position="61"/>
    </location>
</feature>
<accession>A0A368TQD8</accession>
<feature type="compositionally biased region" description="Pro residues" evidence="1">
    <location>
        <begin position="31"/>
        <end position="45"/>
    </location>
</feature>
<sequence>MRTSFLSRGTPHGEEQEQASKADSLRTQAPCPRPTAVQPPPPGARPPDRPGDPRRTGDLADPRGAPGTRASRPERDRQRRAGGGAGLRPWLPRLSPAARQRQAGAGQYRTTTGLARGEHQHVTGKAIRR</sequence>
<dbReference type="AlphaFoldDB" id="A0A368TQD8"/>
<dbReference type="EMBL" id="QPII01000023">
    <property type="protein sequence ID" value="RCV86526.1"/>
    <property type="molecule type" value="Genomic_DNA"/>
</dbReference>
<keyword evidence="3" id="KW-1185">Reference proteome</keyword>
<protein>
    <submittedName>
        <fullName evidence="2">Uncharacterized protein</fullName>
    </submittedName>
</protein>
<evidence type="ECO:0000313" key="3">
    <source>
        <dbReference type="Proteomes" id="UP000252405"/>
    </source>
</evidence>
<evidence type="ECO:0000256" key="1">
    <source>
        <dbReference type="SAM" id="MobiDB-lite"/>
    </source>
</evidence>